<evidence type="ECO:0000313" key="2">
    <source>
        <dbReference type="Proteomes" id="UP000008144"/>
    </source>
</evidence>
<proteinExistence type="predicted"/>
<protein>
    <submittedName>
        <fullName evidence="1">Uncharacterized protein</fullName>
    </submittedName>
</protein>
<evidence type="ECO:0000313" key="1">
    <source>
        <dbReference type="Ensembl" id="ENSCINP00000034795.1"/>
    </source>
</evidence>
<dbReference type="AlphaFoldDB" id="H2XYR1"/>
<reference evidence="1" key="4">
    <citation type="submission" date="2025-09" db="UniProtKB">
        <authorList>
            <consortium name="Ensembl"/>
        </authorList>
    </citation>
    <scope>IDENTIFICATION</scope>
</reference>
<dbReference type="Gene3D" id="3.80.10.10">
    <property type="entry name" value="Ribonuclease Inhibitor"/>
    <property type="match status" value="1"/>
</dbReference>
<dbReference type="InParanoid" id="H2XYR1"/>
<dbReference type="HOGENOM" id="CLU_095192_1_0_1"/>
<dbReference type="EMBL" id="EAAA01000719">
    <property type="status" value="NOT_ANNOTATED_CDS"/>
    <property type="molecule type" value="Genomic_DNA"/>
</dbReference>
<dbReference type="Proteomes" id="UP000008144">
    <property type="component" value="Chromosome 11"/>
</dbReference>
<reference evidence="1" key="2">
    <citation type="journal article" date="2008" name="Genome Biol.">
        <title>Improved genome assembly and evidence-based global gene model set for the chordate Ciona intestinalis: new insight into intron and operon populations.</title>
        <authorList>
            <person name="Satou Y."/>
            <person name="Mineta K."/>
            <person name="Ogasawara M."/>
            <person name="Sasakura Y."/>
            <person name="Shoguchi E."/>
            <person name="Ueno K."/>
            <person name="Yamada L."/>
            <person name="Matsumoto J."/>
            <person name="Wasserscheid J."/>
            <person name="Dewar K."/>
            <person name="Wiley G.B."/>
            <person name="Macmil S.L."/>
            <person name="Roe B.A."/>
            <person name="Zeller R.W."/>
            <person name="Hastings K.E."/>
            <person name="Lemaire P."/>
            <person name="Lindquist E."/>
            <person name="Endo T."/>
            <person name="Hotta K."/>
            <person name="Inaba K."/>
        </authorList>
    </citation>
    <scope>NUCLEOTIDE SEQUENCE [LARGE SCALE GENOMIC DNA]</scope>
    <source>
        <strain evidence="1">wild type</strain>
    </source>
</reference>
<reference evidence="1" key="3">
    <citation type="submission" date="2025-08" db="UniProtKB">
        <authorList>
            <consortium name="Ensembl"/>
        </authorList>
    </citation>
    <scope>IDENTIFICATION</scope>
</reference>
<dbReference type="InterPro" id="IPR032675">
    <property type="entry name" value="LRR_dom_sf"/>
</dbReference>
<sequence length="220" mass="25242">MGKKKKGPKLPKKIKWEQDADIHQRKFVNVYEVQCAKVSSIPCPWLMAIMKKAIEERFYVRKFIIEAEDDNDTGEPPAPQIRLDPVINAIRKSHFIYVYELAAWNFELEHQTVANLALLIEKGIYPITGIELMDCSLLYYSVERLARSFRFSSLTEVNLDYNEFGDEGCVKLCGGCKNNKTIVSLSLCYCALTYRSGLPLGEVAFHSTIREFFLDGNRLE</sequence>
<dbReference type="OMA" id="QEFHIWS"/>
<dbReference type="Ensembl" id="ENSCINT00000033238.1">
    <property type="protein sequence ID" value="ENSCINP00000034795.1"/>
    <property type="gene ID" value="ENSCING00000020264.1"/>
</dbReference>
<dbReference type="STRING" id="7719.ENSCINP00000034795"/>
<organism evidence="1 2">
    <name type="scientific">Ciona intestinalis</name>
    <name type="common">Transparent sea squirt</name>
    <name type="synonym">Ascidia intestinalis</name>
    <dbReference type="NCBI Taxonomy" id="7719"/>
    <lineage>
        <taxon>Eukaryota</taxon>
        <taxon>Metazoa</taxon>
        <taxon>Chordata</taxon>
        <taxon>Tunicata</taxon>
        <taxon>Ascidiacea</taxon>
        <taxon>Phlebobranchia</taxon>
        <taxon>Cionidae</taxon>
        <taxon>Ciona</taxon>
    </lineage>
</organism>
<dbReference type="Pfam" id="PF13516">
    <property type="entry name" value="LRR_6"/>
    <property type="match status" value="1"/>
</dbReference>
<dbReference type="GeneTree" id="ENSGT00530000068221"/>
<accession>H2XYR1</accession>
<name>H2XYR1_CIOIN</name>
<dbReference type="InterPro" id="IPR001611">
    <property type="entry name" value="Leu-rich_rpt"/>
</dbReference>
<keyword evidence="2" id="KW-1185">Reference proteome</keyword>
<reference evidence="2" key="1">
    <citation type="journal article" date="2002" name="Science">
        <title>The draft genome of Ciona intestinalis: insights into chordate and vertebrate origins.</title>
        <authorList>
            <person name="Dehal P."/>
            <person name="Satou Y."/>
            <person name="Campbell R.K."/>
            <person name="Chapman J."/>
            <person name="Degnan B."/>
            <person name="De Tomaso A."/>
            <person name="Davidson B."/>
            <person name="Di Gregorio A."/>
            <person name="Gelpke M."/>
            <person name="Goodstein D.M."/>
            <person name="Harafuji N."/>
            <person name="Hastings K.E."/>
            <person name="Ho I."/>
            <person name="Hotta K."/>
            <person name="Huang W."/>
            <person name="Kawashima T."/>
            <person name="Lemaire P."/>
            <person name="Martinez D."/>
            <person name="Meinertzhagen I.A."/>
            <person name="Necula S."/>
            <person name="Nonaka M."/>
            <person name="Putnam N."/>
            <person name="Rash S."/>
            <person name="Saiga H."/>
            <person name="Satake M."/>
            <person name="Terry A."/>
            <person name="Yamada L."/>
            <person name="Wang H.G."/>
            <person name="Awazu S."/>
            <person name="Azumi K."/>
            <person name="Boore J."/>
            <person name="Branno M."/>
            <person name="Chin-Bow S."/>
            <person name="DeSantis R."/>
            <person name="Doyle S."/>
            <person name="Francino P."/>
            <person name="Keys D.N."/>
            <person name="Haga S."/>
            <person name="Hayashi H."/>
            <person name="Hino K."/>
            <person name="Imai K.S."/>
            <person name="Inaba K."/>
            <person name="Kano S."/>
            <person name="Kobayashi K."/>
            <person name="Kobayashi M."/>
            <person name="Lee B.I."/>
            <person name="Makabe K.W."/>
            <person name="Manohar C."/>
            <person name="Matassi G."/>
            <person name="Medina M."/>
            <person name="Mochizuki Y."/>
            <person name="Mount S."/>
            <person name="Morishita T."/>
            <person name="Miura S."/>
            <person name="Nakayama A."/>
            <person name="Nishizaka S."/>
            <person name="Nomoto H."/>
            <person name="Ohta F."/>
            <person name="Oishi K."/>
            <person name="Rigoutsos I."/>
            <person name="Sano M."/>
            <person name="Sasaki A."/>
            <person name="Sasakura Y."/>
            <person name="Shoguchi E."/>
            <person name="Shin-i T."/>
            <person name="Spagnuolo A."/>
            <person name="Stainier D."/>
            <person name="Suzuki M.M."/>
            <person name="Tassy O."/>
            <person name="Takatori N."/>
            <person name="Tokuoka M."/>
            <person name="Yagi K."/>
            <person name="Yoshizaki F."/>
            <person name="Wada S."/>
            <person name="Zhang C."/>
            <person name="Hyatt P.D."/>
            <person name="Larimer F."/>
            <person name="Detter C."/>
            <person name="Doggett N."/>
            <person name="Glavina T."/>
            <person name="Hawkins T."/>
            <person name="Richardson P."/>
            <person name="Lucas S."/>
            <person name="Kohara Y."/>
            <person name="Levine M."/>
            <person name="Satoh N."/>
            <person name="Rokhsar D.S."/>
        </authorList>
    </citation>
    <scope>NUCLEOTIDE SEQUENCE [LARGE SCALE GENOMIC DNA]</scope>
</reference>
<dbReference type="SUPFAM" id="SSF52047">
    <property type="entry name" value="RNI-like"/>
    <property type="match status" value="1"/>
</dbReference>